<reference evidence="2" key="1">
    <citation type="submission" date="2020-08" db="EMBL/GenBank/DDBJ databases">
        <title>Genome public.</title>
        <authorList>
            <person name="Liu C."/>
            <person name="Sun Q."/>
        </authorList>
    </citation>
    <scope>NUCLEOTIDE SEQUENCE</scope>
    <source>
        <strain evidence="2">BX8</strain>
    </source>
</reference>
<evidence type="ECO:0000313" key="3">
    <source>
        <dbReference type="Proteomes" id="UP000659630"/>
    </source>
</evidence>
<dbReference type="PANTHER" id="PTHR33361">
    <property type="entry name" value="GLR0591 PROTEIN"/>
    <property type="match status" value="1"/>
</dbReference>
<feature type="chain" id="PRO_5037772168" evidence="1">
    <location>
        <begin position="26"/>
        <end position="595"/>
    </location>
</feature>
<dbReference type="RefSeq" id="WP_186886765.1">
    <property type="nucleotide sequence ID" value="NZ_JACONZ010000001.1"/>
</dbReference>
<dbReference type="Pfam" id="PF05960">
    <property type="entry name" value="DUF885"/>
    <property type="match status" value="1"/>
</dbReference>
<gene>
    <name evidence="2" type="ORF">H8S23_02720</name>
</gene>
<sequence length="595" mass="66880">MKRILSLALALVLTVSLAACGGAPAAEQTQQQFDAYLETLPARMMDSSDLSIQYLFEDPAAFGFDDAALLELPFADREDYAQADRETQEMLEELAAFDAEKLDDSSRLTLDILTDYLQRSLKIGEQFYEQDNSYLGSFIGFQAQLPMLLAEYRIRTQRDLDSFYHLMETSGETFEKYADMERQRQESEVGMGPTVMKEVIGQCETFAAGDAGFLVEAIAEEIDAADFLSEEEKAAARERSEALIRGEFQSAYRRLGELLAGIEIKSTDLGLAHQPQGKEYYEALLQVRTGVDMTVEEVRDYFESKLEEDIQTFRGQLALLYQQDPQRTAEFLDAFEVDYGDFASAEELIDYLGAQCAADYPALDHLNYTVMPVAESMRDNFSPAAYLQGRIDAPRDEAEVIYINGAFEPGLFTTVAHEGYPGHMYQHSYFKSLGLPAVRYMIDYNGYSEGWATYIEHNSVKYLPTGDAGYAAVLETDREIVNDVTALSDIGIHYDGWDREQYAAFIENYLSTDPAALDSQFALHLETPTNYLQYFLNGKLFQDMHDEAQEALGEKFTEAGFHRVLLETGPAPVSLIQTQVDAWVESLAPARRNAA</sequence>
<dbReference type="AlphaFoldDB" id="A0A923I4Y2"/>
<keyword evidence="1" id="KW-0732">Signal</keyword>
<evidence type="ECO:0000256" key="1">
    <source>
        <dbReference type="SAM" id="SignalP"/>
    </source>
</evidence>
<keyword evidence="3" id="KW-1185">Reference proteome</keyword>
<protein>
    <submittedName>
        <fullName evidence="2">DUF885 domain-containing protein</fullName>
    </submittedName>
</protein>
<organism evidence="2 3">
    <name type="scientific">Anaerofilum hominis</name>
    <dbReference type="NCBI Taxonomy" id="2763016"/>
    <lineage>
        <taxon>Bacteria</taxon>
        <taxon>Bacillati</taxon>
        <taxon>Bacillota</taxon>
        <taxon>Clostridia</taxon>
        <taxon>Eubacteriales</taxon>
        <taxon>Oscillospiraceae</taxon>
        <taxon>Anaerofilum</taxon>
    </lineage>
</organism>
<dbReference type="Proteomes" id="UP000659630">
    <property type="component" value="Unassembled WGS sequence"/>
</dbReference>
<dbReference type="PROSITE" id="PS51257">
    <property type="entry name" value="PROKAR_LIPOPROTEIN"/>
    <property type="match status" value="1"/>
</dbReference>
<evidence type="ECO:0000313" key="2">
    <source>
        <dbReference type="EMBL" id="MBC5580411.1"/>
    </source>
</evidence>
<accession>A0A923I4Y2</accession>
<dbReference type="InterPro" id="IPR010281">
    <property type="entry name" value="DUF885"/>
</dbReference>
<dbReference type="EMBL" id="JACONZ010000001">
    <property type="protein sequence ID" value="MBC5580411.1"/>
    <property type="molecule type" value="Genomic_DNA"/>
</dbReference>
<comment type="caution">
    <text evidence="2">The sequence shown here is derived from an EMBL/GenBank/DDBJ whole genome shotgun (WGS) entry which is preliminary data.</text>
</comment>
<name>A0A923I4Y2_9FIRM</name>
<feature type="signal peptide" evidence="1">
    <location>
        <begin position="1"/>
        <end position="25"/>
    </location>
</feature>
<proteinExistence type="predicted"/>
<dbReference type="PANTHER" id="PTHR33361:SF2">
    <property type="entry name" value="DUF885 DOMAIN-CONTAINING PROTEIN"/>
    <property type="match status" value="1"/>
</dbReference>